<name>A0A2U3LDJ1_9FIRM</name>
<protein>
    <submittedName>
        <fullName evidence="1">Uncharacterized protein</fullName>
    </submittedName>
</protein>
<dbReference type="Proteomes" id="UP000238916">
    <property type="component" value="Unassembled WGS sequence"/>
</dbReference>
<evidence type="ECO:0000313" key="2">
    <source>
        <dbReference type="Proteomes" id="UP000238916"/>
    </source>
</evidence>
<dbReference type="EMBL" id="OMOF01000410">
    <property type="protein sequence ID" value="SPF49983.1"/>
    <property type="molecule type" value="Genomic_DNA"/>
</dbReference>
<sequence>MTKYQVGGATAPAGVTLLAGADRFATMAAVLKLIGE</sequence>
<proteinExistence type="predicted"/>
<evidence type="ECO:0000313" key="1">
    <source>
        <dbReference type="EMBL" id="SPF49983.1"/>
    </source>
</evidence>
<reference evidence="2" key="1">
    <citation type="submission" date="2018-02" db="EMBL/GenBank/DDBJ databases">
        <authorList>
            <person name="Hausmann B."/>
        </authorList>
    </citation>
    <scope>NUCLEOTIDE SEQUENCE [LARGE SCALE GENOMIC DNA]</scope>
    <source>
        <strain evidence="2">Peat soil MAG SbF1</strain>
    </source>
</reference>
<accession>A0A2U3LDJ1</accession>
<organism evidence="1 2">
    <name type="scientific">Candidatus Desulfosporosinus infrequens</name>
    <dbReference type="NCBI Taxonomy" id="2043169"/>
    <lineage>
        <taxon>Bacteria</taxon>
        <taxon>Bacillati</taxon>
        <taxon>Bacillota</taxon>
        <taxon>Clostridia</taxon>
        <taxon>Eubacteriales</taxon>
        <taxon>Desulfitobacteriaceae</taxon>
        <taxon>Desulfosporosinus</taxon>
    </lineage>
</organism>
<dbReference type="AlphaFoldDB" id="A0A2U3LDJ1"/>
<gene>
    <name evidence="1" type="ORF">SBF1_4680001</name>
</gene>